<dbReference type="PATRIC" id="fig|1094558.3.peg.356"/>
<evidence type="ECO:0000313" key="4">
    <source>
        <dbReference type="Proteomes" id="UP000008952"/>
    </source>
</evidence>
<keyword evidence="4" id="KW-1185">Reference proteome</keyword>
<dbReference type="EMBL" id="AIMB01000003">
    <property type="protein sequence ID" value="EJF90990.1"/>
    <property type="molecule type" value="Genomic_DNA"/>
</dbReference>
<organism evidence="3 4">
    <name type="scientific">Bartonella tamiae Th239</name>
    <dbReference type="NCBI Taxonomy" id="1094558"/>
    <lineage>
        <taxon>Bacteria</taxon>
        <taxon>Pseudomonadati</taxon>
        <taxon>Pseudomonadota</taxon>
        <taxon>Alphaproteobacteria</taxon>
        <taxon>Hyphomicrobiales</taxon>
        <taxon>Bartonellaceae</taxon>
        <taxon>Bartonella</taxon>
    </lineage>
</organism>
<proteinExistence type="predicted"/>
<dbReference type="Gene3D" id="2.30.30.40">
    <property type="entry name" value="SH3 Domains"/>
    <property type="match status" value="1"/>
</dbReference>
<evidence type="ECO:0000256" key="1">
    <source>
        <dbReference type="SAM" id="Phobius"/>
    </source>
</evidence>
<sequence length="191" mass="21612">MGNWVWLRFFIILSSLCVYLNGLSLNFDQNKAHAQEASQNDSANLGPSGLPLPRFVSIKPTRVNVRVGPGRNYSVIYSYQKQGLPIEITQEYDQWRKIRDSDGDEGWVYQSLVSGQRTAMIAPWAKDKSTLIAMYREPNETSNLAAQLEAGVIGRIRQCDGNWCELTIGRTRGWVNQNQIWGAYPGEKITN</sequence>
<dbReference type="Proteomes" id="UP000008952">
    <property type="component" value="Unassembled WGS sequence"/>
</dbReference>
<dbReference type="SMART" id="SM00287">
    <property type="entry name" value="SH3b"/>
    <property type="match status" value="1"/>
</dbReference>
<dbReference type="OrthoDB" id="9810773at2"/>
<protein>
    <recommendedName>
        <fullName evidence="2">SH3b domain-containing protein</fullName>
    </recommendedName>
</protein>
<evidence type="ECO:0000313" key="3">
    <source>
        <dbReference type="EMBL" id="EJF90990.1"/>
    </source>
</evidence>
<dbReference type="HOGENOM" id="CLU_086360_0_0_5"/>
<keyword evidence="1" id="KW-1133">Transmembrane helix</keyword>
<keyword evidence="1" id="KW-0812">Transmembrane</keyword>
<dbReference type="AlphaFoldDB" id="J1K1Q8"/>
<dbReference type="InterPro" id="IPR003646">
    <property type="entry name" value="SH3-like_bac-type"/>
</dbReference>
<evidence type="ECO:0000259" key="2">
    <source>
        <dbReference type="SMART" id="SM00287"/>
    </source>
</evidence>
<feature type="domain" description="SH3b" evidence="2">
    <location>
        <begin position="53"/>
        <end position="116"/>
    </location>
</feature>
<accession>J1K1Q8</accession>
<dbReference type="Pfam" id="PF06347">
    <property type="entry name" value="SH3_4"/>
    <property type="match status" value="2"/>
</dbReference>
<dbReference type="STRING" id="1094558.ME5_00322"/>
<dbReference type="eggNOG" id="COG3807">
    <property type="taxonomic scope" value="Bacteria"/>
</dbReference>
<keyword evidence="1" id="KW-0472">Membrane</keyword>
<reference evidence="3 4" key="1">
    <citation type="submission" date="2012-03" db="EMBL/GenBank/DDBJ databases">
        <title>The Genome Sequence of Bartonella tamiae Th239.</title>
        <authorList>
            <consortium name="The Broad Institute Genome Sequencing Platform"/>
            <consortium name="The Broad Institute Genome Sequencing Center for Infectious Disease"/>
            <person name="Feldgarden M."/>
            <person name="Kirby J."/>
            <person name="Kosoy M."/>
            <person name="Birtles R."/>
            <person name="Probert W.S."/>
            <person name="Chiaraviglio L."/>
            <person name="Young S.K."/>
            <person name="Zeng Q."/>
            <person name="Gargeya S."/>
            <person name="Fitzgerald M."/>
            <person name="Haas B."/>
            <person name="Abouelleil A."/>
            <person name="Alvarado L."/>
            <person name="Arachchi H.M."/>
            <person name="Berlin A."/>
            <person name="Chapman S.B."/>
            <person name="Gearin G."/>
            <person name="Goldberg J."/>
            <person name="Griggs A."/>
            <person name="Gujja S."/>
            <person name="Hansen M."/>
            <person name="Heiman D."/>
            <person name="Howarth C."/>
            <person name="Larimer J."/>
            <person name="Lui A."/>
            <person name="MacDonald P.J.P."/>
            <person name="McCowen C."/>
            <person name="Montmayeur A."/>
            <person name="Murphy C."/>
            <person name="Neiman D."/>
            <person name="Pearson M."/>
            <person name="Priest M."/>
            <person name="Roberts A."/>
            <person name="Saif S."/>
            <person name="Shea T."/>
            <person name="Sisk P."/>
            <person name="Stolte C."/>
            <person name="Sykes S."/>
            <person name="Wortman J."/>
            <person name="Nusbaum C."/>
            <person name="Birren B."/>
        </authorList>
    </citation>
    <scope>NUCLEOTIDE SEQUENCE [LARGE SCALE GENOMIC DNA]</scope>
    <source>
        <strain evidence="3 4">Th239</strain>
    </source>
</reference>
<name>J1K1Q8_9HYPH</name>
<dbReference type="RefSeq" id="WP_008037840.1">
    <property type="nucleotide sequence ID" value="NZ_JH725147.1"/>
</dbReference>
<gene>
    <name evidence="3" type="ORF">ME5_00322</name>
</gene>
<feature type="transmembrane region" description="Helical" evidence="1">
    <location>
        <begin position="6"/>
        <end position="25"/>
    </location>
</feature>
<dbReference type="InterPro" id="IPR010466">
    <property type="entry name" value="DUF1058"/>
</dbReference>
<comment type="caution">
    <text evidence="3">The sequence shown here is derived from an EMBL/GenBank/DDBJ whole genome shotgun (WGS) entry which is preliminary data.</text>
</comment>